<evidence type="ECO:0000256" key="1">
    <source>
        <dbReference type="SAM" id="Phobius"/>
    </source>
</evidence>
<dbReference type="InterPro" id="IPR004158">
    <property type="entry name" value="DUF247_pln"/>
</dbReference>
<reference evidence="3" key="1">
    <citation type="submission" date="2025-08" db="UniProtKB">
        <authorList>
            <consortium name="RefSeq"/>
        </authorList>
    </citation>
    <scope>IDENTIFICATION</scope>
    <source>
        <tissue evidence="3">Seedling</tissue>
    </source>
</reference>
<dbReference type="PANTHER" id="PTHR31170:SF17">
    <property type="match status" value="1"/>
</dbReference>
<protein>
    <submittedName>
        <fullName evidence="3">UPF0481 protein At3g47200-like isoform X1</fullName>
    </submittedName>
</protein>
<dbReference type="GeneID" id="132803427"/>
<feature type="transmembrane region" description="Helical" evidence="1">
    <location>
        <begin position="489"/>
        <end position="510"/>
    </location>
</feature>
<dbReference type="PANTHER" id="PTHR31170">
    <property type="entry name" value="BNAC04G53230D PROTEIN"/>
    <property type="match status" value="1"/>
</dbReference>
<keyword evidence="1" id="KW-1133">Transmembrane helix</keyword>
<proteinExistence type="predicted"/>
<evidence type="ECO:0000313" key="2">
    <source>
        <dbReference type="Proteomes" id="UP001652623"/>
    </source>
</evidence>
<keyword evidence="1" id="KW-0472">Membrane</keyword>
<sequence length="515" mass="58899">MYQFMTQKQAATEKNETLLDVVTIRICEKLETLPRLTNACSIYKVPDRLRLGNEGDYTPKVVSIGPFHHGKEELRTMEEHKYRYLRDFLARGLAAHSLYSSNYTYDSVPDSPDWVPDSLDCIPDSVPKSVSYYVDLIKEKEAELRSAYAESINLGSDEFVSMILVDTAFTIEVLLRLWSSEFRNDHDRIFNKPYMINDIFPDMVLLENQLPLFIIKDLYQKVYPFHGNFPHINELLVRFTSALLDLNVEMGENPSSPIIPRCISVAPRVVQLENTCSSITPICRCVDPRVEHLVDLLRYIYRPPINSRETRKKAIITTPSSVELCQAGVQFKVMKSTKLFKSCIHDDDFKSCIDYIDSLRVLKLTKLTVSRKTEVAVMNLLAFEQCNRIDMTAYANDFVAFLDCLIHSSKDVDLLVKQEIIDNRLADNSCAYTVIKKLGNAAAVSSESFCFASICEDLNQYHNSRRSRLKAALNKWAISLRKNYFYSPWAIISVIAAFILLVLTFIQAVCSIMSV</sequence>
<organism evidence="2 3">
    <name type="scientific">Ziziphus jujuba</name>
    <name type="common">Chinese jujube</name>
    <name type="synonym">Ziziphus sativa</name>
    <dbReference type="NCBI Taxonomy" id="326968"/>
    <lineage>
        <taxon>Eukaryota</taxon>
        <taxon>Viridiplantae</taxon>
        <taxon>Streptophyta</taxon>
        <taxon>Embryophyta</taxon>
        <taxon>Tracheophyta</taxon>
        <taxon>Spermatophyta</taxon>
        <taxon>Magnoliopsida</taxon>
        <taxon>eudicotyledons</taxon>
        <taxon>Gunneridae</taxon>
        <taxon>Pentapetalae</taxon>
        <taxon>rosids</taxon>
        <taxon>fabids</taxon>
        <taxon>Rosales</taxon>
        <taxon>Rhamnaceae</taxon>
        <taxon>Paliureae</taxon>
        <taxon>Ziziphus</taxon>
    </lineage>
</organism>
<name>A0ABM4A6R1_ZIZJJ</name>
<evidence type="ECO:0000313" key="3">
    <source>
        <dbReference type="RefSeq" id="XP_060672417.1"/>
    </source>
</evidence>
<accession>A0ABM4A6R1</accession>
<dbReference type="RefSeq" id="XP_060672417.1">
    <property type="nucleotide sequence ID" value="XM_060816434.1"/>
</dbReference>
<gene>
    <name evidence="3" type="primary">LOC132803427</name>
</gene>
<keyword evidence="2" id="KW-1185">Reference proteome</keyword>
<keyword evidence="1" id="KW-0812">Transmembrane</keyword>
<dbReference type="Pfam" id="PF03140">
    <property type="entry name" value="DUF247"/>
    <property type="match status" value="1"/>
</dbReference>
<dbReference type="Proteomes" id="UP001652623">
    <property type="component" value="Chromosome 4"/>
</dbReference>